<evidence type="ECO:0000313" key="8">
    <source>
        <dbReference type="EMBL" id="HIQ84079.1"/>
    </source>
</evidence>
<evidence type="ECO:0000256" key="5">
    <source>
        <dbReference type="ARBA" id="ARBA00023014"/>
    </source>
</evidence>
<comment type="similarity">
    <text evidence="1">Belongs to the complex I 24 kDa subunit family.</text>
</comment>
<dbReference type="Gene3D" id="1.10.10.1590">
    <property type="entry name" value="NADH-quinone oxidoreductase subunit E"/>
    <property type="match status" value="1"/>
</dbReference>
<keyword evidence="8" id="KW-0560">Oxidoreductase</keyword>
<dbReference type="Proteomes" id="UP000824260">
    <property type="component" value="Unassembled WGS sequence"/>
</dbReference>
<evidence type="ECO:0000313" key="9">
    <source>
        <dbReference type="Proteomes" id="UP000824260"/>
    </source>
</evidence>
<comment type="caution">
    <text evidence="8">The sequence shown here is derived from an EMBL/GenBank/DDBJ whole genome shotgun (WGS) entry which is preliminary data.</text>
</comment>
<evidence type="ECO:0000256" key="1">
    <source>
        <dbReference type="ARBA" id="ARBA00010643"/>
    </source>
</evidence>
<feature type="binding site" evidence="7">
    <location>
        <position position="125"/>
    </location>
    <ligand>
        <name>[2Fe-2S] cluster</name>
        <dbReference type="ChEBI" id="CHEBI:190135"/>
    </ligand>
</feature>
<evidence type="ECO:0000256" key="3">
    <source>
        <dbReference type="ARBA" id="ARBA00022723"/>
    </source>
</evidence>
<feature type="binding site" evidence="7">
    <location>
        <position position="89"/>
    </location>
    <ligand>
        <name>[2Fe-2S] cluster</name>
        <dbReference type="ChEBI" id="CHEBI:190135"/>
    </ligand>
</feature>
<evidence type="ECO:0000256" key="6">
    <source>
        <dbReference type="ARBA" id="ARBA00034078"/>
    </source>
</evidence>
<dbReference type="Gene3D" id="3.40.30.10">
    <property type="entry name" value="Glutaredoxin"/>
    <property type="match status" value="1"/>
</dbReference>
<comment type="cofactor">
    <cofactor evidence="7">
        <name>[2Fe-2S] cluster</name>
        <dbReference type="ChEBI" id="CHEBI:190135"/>
    </cofactor>
    <text evidence="7">Binds 1 [2Fe-2S] cluster.</text>
</comment>
<dbReference type="NCBIfam" id="NF005722">
    <property type="entry name" value="PRK07539.1-2"/>
    <property type="match status" value="1"/>
</dbReference>
<evidence type="ECO:0000256" key="4">
    <source>
        <dbReference type="ARBA" id="ARBA00023004"/>
    </source>
</evidence>
<sequence length="160" mass="17847">MEFMAENRDKYLQLDEVIRENKGKQGAVMVTLQAAQNIFEHVPRDVQIRIAEGLDVPLSEVYGVATFYSQFALEPRGKYVIGVCLGTACYVKGSKNILERLAKELDVKVGSTTKDGRFTLRDTRCLGACGLAPVIMINDDVYGRLVPDDIPAIIEKYRAM</sequence>
<name>A0A9D1CY85_9FIRM</name>
<protein>
    <submittedName>
        <fullName evidence="8">NADH-quinone oxidoreductase subunit NuoE</fullName>
        <ecNumber evidence="8">1.6.5.11</ecNumber>
    </submittedName>
</protein>
<dbReference type="AlphaFoldDB" id="A0A9D1CY85"/>
<keyword evidence="4 7" id="KW-0408">Iron</keyword>
<keyword evidence="2 7" id="KW-0001">2Fe-2S</keyword>
<dbReference type="InterPro" id="IPR042128">
    <property type="entry name" value="NuoE_dom"/>
</dbReference>
<accession>A0A9D1CY85</accession>
<dbReference type="InterPro" id="IPR036249">
    <property type="entry name" value="Thioredoxin-like_sf"/>
</dbReference>
<dbReference type="CDD" id="cd03064">
    <property type="entry name" value="TRX_Fd_NuoE"/>
    <property type="match status" value="1"/>
</dbReference>
<dbReference type="PROSITE" id="PS01099">
    <property type="entry name" value="COMPLEX1_24K"/>
    <property type="match status" value="1"/>
</dbReference>
<reference evidence="8" key="1">
    <citation type="submission" date="2020-10" db="EMBL/GenBank/DDBJ databases">
        <authorList>
            <person name="Gilroy R."/>
        </authorList>
    </citation>
    <scope>NUCLEOTIDE SEQUENCE</scope>
    <source>
        <strain evidence="8">ChiSjej6B24-2974</strain>
    </source>
</reference>
<evidence type="ECO:0000256" key="7">
    <source>
        <dbReference type="PIRSR" id="PIRSR000216-1"/>
    </source>
</evidence>
<dbReference type="EMBL" id="DVFZ01000122">
    <property type="protein sequence ID" value="HIQ84079.1"/>
    <property type="molecule type" value="Genomic_DNA"/>
</dbReference>
<keyword evidence="3 7" id="KW-0479">Metal-binding</keyword>
<dbReference type="SUPFAM" id="SSF52833">
    <property type="entry name" value="Thioredoxin-like"/>
    <property type="match status" value="1"/>
</dbReference>
<dbReference type="GO" id="GO:0016491">
    <property type="term" value="F:oxidoreductase activity"/>
    <property type="evidence" value="ECO:0007669"/>
    <property type="project" value="UniProtKB-KW"/>
</dbReference>
<dbReference type="InterPro" id="IPR041921">
    <property type="entry name" value="NuoE_N"/>
</dbReference>
<dbReference type="GO" id="GO:0051537">
    <property type="term" value="F:2 iron, 2 sulfur cluster binding"/>
    <property type="evidence" value="ECO:0007669"/>
    <property type="project" value="UniProtKB-KW"/>
</dbReference>
<dbReference type="GO" id="GO:0046872">
    <property type="term" value="F:metal ion binding"/>
    <property type="evidence" value="ECO:0007669"/>
    <property type="project" value="UniProtKB-KW"/>
</dbReference>
<organism evidence="8 9">
    <name type="scientific">Candidatus Pullichristensenella stercorigallinarum</name>
    <dbReference type="NCBI Taxonomy" id="2840909"/>
    <lineage>
        <taxon>Bacteria</taxon>
        <taxon>Bacillati</taxon>
        <taxon>Bacillota</taxon>
        <taxon>Clostridia</taxon>
        <taxon>Candidatus Pullichristensenella</taxon>
    </lineage>
</organism>
<comment type="cofactor">
    <cofactor evidence="6">
        <name>[2Fe-2S] cluster</name>
        <dbReference type="ChEBI" id="CHEBI:190135"/>
    </cofactor>
</comment>
<dbReference type="PANTHER" id="PTHR43342">
    <property type="entry name" value="NADH-QUINONE OXIDOREDUCTASE, E SUBUNIT"/>
    <property type="match status" value="1"/>
</dbReference>
<dbReference type="Pfam" id="PF01257">
    <property type="entry name" value="2Fe-2S_thioredx"/>
    <property type="match status" value="1"/>
</dbReference>
<keyword evidence="5 7" id="KW-0411">Iron-sulfur</keyword>
<dbReference type="InterPro" id="IPR028431">
    <property type="entry name" value="NADP_DH_HndA-like"/>
</dbReference>
<evidence type="ECO:0000256" key="2">
    <source>
        <dbReference type="ARBA" id="ARBA00022714"/>
    </source>
</evidence>
<reference evidence="8" key="2">
    <citation type="journal article" date="2021" name="PeerJ">
        <title>Extensive microbial diversity within the chicken gut microbiome revealed by metagenomics and culture.</title>
        <authorList>
            <person name="Gilroy R."/>
            <person name="Ravi A."/>
            <person name="Getino M."/>
            <person name="Pursley I."/>
            <person name="Horton D.L."/>
            <person name="Alikhan N.F."/>
            <person name="Baker D."/>
            <person name="Gharbi K."/>
            <person name="Hall N."/>
            <person name="Watson M."/>
            <person name="Adriaenssens E.M."/>
            <person name="Foster-Nyarko E."/>
            <person name="Jarju S."/>
            <person name="Secka A."/>
            <person name="Antonio M."/>
            <person name="Oren A."/>
            <person name="Chaudhuri R.R."/>
            <person name="La Ragione R."/>
            <person name="Hildebrand F."/>
            <person name="Pallen M.J."/>
        </authorList>
    </citation>
    <scope>NUCLEOTIDE SEQUENCE</scope>
    <source>
        <strain evidence="8">ChiSjej6B24-2974</strain>
    </source>
</reference>
<dbReference type="PIRSF" id="PIRSF000216">
    <property type="entry name" value="NADH_DH_24kDa"/>
    <property type="match status" value="1"/>
</dbReference>
<dbReference type="PANTHER" id="PTHR43342:SF2">
    <property type="entry name" value="POTENTIAL NAD-REDUCING HYDROGENASE SUBUNIT"/>
    <property type="match status" value="1"/>
</dbReference>
<proteinExistence type="inferred from homology"/>
<gene>
    <name evidence="8" type="primary">nuoE</name>
    <name evidence="8" type="ORF">IAA52_13395</name>
</gene>
<feature type="binding site" evidence="7">
    <location>
        <position position="129"/>
    </location>
    <ligand>
        <name>[2Fe-2S] cluster</name>
        <dbReference type="ChEBI" id="CHEBI:190135"/>
    </ligand>
</feature>
<feature type="binding site" evidence="7">
    <location>
        <position position="84"/>
    </location>
    <ligand>
        <name>[2Fe-2S] cluster</name>
        <dbReference type="ChEBI" id="CHEBI:190135"/>
    </ligand>
</feature>
<dbReference type="FunFam" id="3.40.30.10:FF:000015">
    <property type="entry name" value="NADH-quinone oxidoreductase subunit E"/>
    <property type="match status" value="1"/>
</dbReference>
<dbReference type="EC" id="1.6.5.11" evidence="8"/>
<dbReference type="InterPro" id="IPR002023">
    <property type="entry name" value="NuoE-like"/>
</dbReference>